<dbReference type="Gene3D" id="3.40.50.300">
    <property type="entry name" value="P-loop containing nucleotide triphosphate hydrolases"/>
    <property type="match status" value="1"/>
</dbReference>
<evidence type="ECO:0000256" key="1">
    <source>
        <dbReference type="ARBA" id="ARBA00022448"/>
    </source>
</evidence>
<dbReference type="GO" id="GO:0005524">
    <property type="term" value="F:ATP binding"/>
    <property type="evidence" value="ECO:0007669"/>
    <property type="project" value="UniProtKB-KW"/>
</dbReference>
<gene>
    <name evidence="5" type="ORF">BISU_0814</name>
</gene>
<dbReference type="RefSeq" id="WP_024462592.1">
    <property type="nucleotide sequence ID" value="NZ_CP062939.1"/>
</dbReference>
<keyword evidence="1" id="KW-0813">Transport</keyword>
<keyword evidence="6" id="KW-1185">Reference proteome</keyword>
<dbReference type="PANTHER" id="PTHR42788">
    <property type="entry name" value="TAURINE IMPORT ATP-BINDING PROTEIN-RELATED"/>
    <property type="match status" value="1"/>
</dbReference>
<dbReference type="AlphaFoldDB" id="A0A087EAK0"/>
<dbReference type="OrthoDB" id="8773773at2"/>
<name>A0A087EAK0_9BIFI</name>
<evidence type="ECO:0000256" key="2">
    <source>
        <dbReference type="ARBA" id="ARBA00022741"/>
    </source>
</evidence>
<dbReference type="InterPro" id="IPR003593">
    <property type="entry name" value="AAA+_ATPase"/>
</dbReference>
<keyword evidence="5" id="KW-0378">Hydrolase</keyword>
<evidence type="ECO:0000259" key="4">
    <source>
        <dbReference type="PROSITE" id="PS50893"/>
    </source>
</evidence>
<evidence type="ECO:0000256" key="3">
    <source>
        <dbReference type="ARBA" id="ARBA00022840"/>
    </source>
</evidence>
<accession>A0A087EAK0</accession>
<protein>
    <submittedName>
        <fullName evidence="5">Nitrate/sulfonate/bicarbonate ABC transporter ATPase</fullName>
        <ecNumber evidence="5">3.6.3.36</ecNumber>
    </submittedName>
</protein>
<evidence type="ECO:0000313" key="6">
    <source>
        <dbReference type="Proteomes" id="UP000029055"/>
    </source>
</evidence>
<dbReference type="PROSITE" id="PS50893">
    <property type="entry name" value="ABC_TRANSPORTER_2"/>
    <property type="match status" value="1"/>
</dbReference>
<dbReference type="InterPro" id="IPR017871">
    <property type="entry name" value="ABC_transporter-like_CS"/>
</dbReference>
<dbReference type="InterPro" id="IPR003439">
    <property type="entry name" value="ABC_transporter-like_ATP-bd"/>
</dbReference>
<dbReference type="PANTHER" id="PTHR42788:SF13">
    <property type="entry name" value="ALIPHATIC SULFONATES IMPORT ATP-BINDING PROTEIN SSUB"/>
    <property type="match status" value="1"/>
</dbReference>
<dbReference type="PROSITE" id="PS00211">
    <property type="entry name" value="ABC_TRANSPORTER_1"/>
    <property type="match status" value="1"/>
</dbReference>
<organism evidence="5 6">
    <name type="scientific">Bifidobacterium subtile</name>
    <dbReference type="NCBI Taxonomy" id="77635"/>
    <lineage>
        <taxon>Bacteria</taxon>
        <taxon>Bacillati</taxon>
        <taxon>Actinomycetota</taxon>
        <taxon>Actinomycetes</taxon>
        <taxon>Bifidobacteriales</taxon>
        <taxon>Bifidobacteriaceae</taxon>
        <taxon>Bifidobacterium</taxon>
    </lineage>
</organism>
<dbReference type="eggNOG" id="COG1116">
    <property type="taxonomic scope" value="Bacteria"/>
</dbReference>
<dbReference type="InterPro" id="IPR050166">
    <property type="entry name" value="ABC_transporter_ATP-bind"/>
</dbReference>
<sequence>MTKTNQSELVVKDVVKQFQTKSGLVTALSETSCTINGGEFITLLGPSGCGKSTLLRIIGGLETITQGSVTFDGVPTTGPSRERGMVFQSYTLFPWLTVEENITFGLDLESKGSSKERKEVAHRYLDLIGLSDFAKKYPTQLSGGMKQRVAIARALAAEPKMLLMDEPFGALDAQTRLLMQEMLLKIWEGTNKTIVFVTHDVDEAIFLGDRVFVMSSRPGRVKRIQPVPFPRPRQYELKRTQEFVDLSISLTDELREESSKMF</sequence>
<keyword evidence="3" id="KW-0067">ATP-binding</keyword>
<evidence type="ECO:0000313" key="5">
    <source>
        <dbReference type="EMBL" id="KFJ04801.1"/>
    </source>
</evidence>
<dbReference type="InterPro" id="IPR027417">
    <property type="entry name" value="P-loop_NTPase"/>
</dbReference>
<dbReference type="SMART" id="SM00382">
    <property type="entry name" value="AAA"/>
    <property type="match status" value="1"/>
</dbReference>
<comment type="caution">
    <text evidence="5">The sequence shown here is derived from an EMBL/GenBank/DDBJ whole genome shotgun (WGS) entry which is preliminary data.</text>
</comment>
<proteinExistence type="predicted"/>
<dbReference type="SUPFAM" id="SSF52540">
    <property type="entry name" value="P-loop containing nucleoside triphosphate hydrolases"/>
    <property type="match status" value="1"/>
</dbReference>
<reference evidence="5 6" key="1">
    <citation type="submission" date="2014-03" db="EMBL/GenBank/DDBJ databases">
        <title>Genomics of Bifidobacteria.</title>
        <authorList>
            <person name="Ventura M."/>
            <person name="Milani C."/>
            <person name="Lugli G.A."/>
        </authorList>
    </citation>
    <scope>NUCLEOTIDE SEQUENCE [LARGE SCALE GENOMIC DNA]</scope>
    <source>
        <strain evidence="5 6">LMG 11597</strain>
    </source>
</reference>
<keyword evidence="2" id="KW-0547">Nucleotide-binding</keyword>
<dbReference type="EC" id="3.6.3.36" evidence="5"/>
<dbReference type="CDD" id="cd03293">
    <property type="entry name" value="ABC_NrtD_SsuB_transporters"/>
    <property type="match status" value="1"/>
</dbReference>
<dbReference type="EMBL" id="JGZR01000003">
    <property type="protein sequence ID" value="KFJ04801.1"/>
    <property type="molecule type" value="Genomic_DNA"/>
</dbReference>
<dbReference type="STRING" id="77635.BISU_0814"/>
<dbReference type="GO" id="GO:0016887">
    <property type="term" value="F:ATP hydrolysis activity"/>
    <property type="evidence" value="ECO:0007669"/>
    <property type="project" value="InterPro"/>
</dbReference>
<dbReference type="Proteomes" id="UP000029055">
    <property type="component" value="Unassembled WGS sequence"/>
</dbReference>
<feature type="domain" description="ABC transporter" evidence="4">
    <location>
        <begin position="9"/>
        <end position="241"/>
    </location>
</feature>
<dbReference type="Pfam" id="PF00005">
    <property type="entry name" value="ABC_tran"/>
    <property type="match status" value="1"/>
</dbReference>